<proteinExistence type="inferred from homology"/>
<evidence type="ECO:0000259" key="9">
    <source>
        <dbReference type="Pfam" id="PF12804"/>
    </source>
</evidence>
<evidence type="ECO:0000313" key="10">
    <source>
        <dbReference type="EMBL" id="KKS57113.1"/>
    </source>
</evidence>
<evidence type="ECO:0000256" key="5">
    <source>
        <dbReference type="ARBA" id="ARBA00023315"/>
    </source>
</evidence>
<evidence type="ECO:0000256" key="4">
    <source>
        <dbReference type="ARBA" id="ARBA00022695"/>
    </source>
</evidence>
<evidence type="ECO:0000256" key="1">
    <source>
        <dbReference type="ARBA" id="ARBA00007707"/>
    </source>
</evidence>
<comment type="catalytic activity">
    <reaction evidence="6">
        <text>alpha-D-glucosamine 1-phosphate + acetyl-CoA = N-acetyl-alpha-D-glucosamine 1-phosphate + CoA + H(+)</text>
        <dbReference type="Rhea" id="RHEA:13725"/>
        <dbReference type="ChEBI" id="CHEBI:15378"/>
        <dbReference type="ChEBI" id="CHEBI:57287"/>
        <dbReference type="ChEBI" id="CHEBI:57288"/>
        <dbReference type="ChEBI" id="CHEBI:57776"/>
        <dbReference type="ChEBI" id="CHEBI:58516"/>
        <dbReference type="EC" id="2.3.1.157"/>
    </reaction>
</comment>
<gene>
    <name evidence="10" type="ORF">UV20_C0003G0055</name>
</gene>
<reference evidence="10 11" key="1">
    <citation type="journal article" date="2015" name="Nature">
        <title>rRNA introns, odd ribosomes, and small enigmatic genomes across a large radiation of phyla.</title>
        <authorList>
            <person name="Brown C.T."/>
            <person name="Hug L.A."/>
            <person name="Thomas B.C."/>
            <person name="Sharon I."/>
            <person name="Castelle C.J."/>
            <person name="Singh A."/>
            <person name="Wilkins M.J."/>
            <person name="Williams K.H."/>
            <person name="Banfield J.F."/>
        </authorList>
    </citation>
    <scope>NUCLEOTIDE SEQUENCE [LARGE SCALE GENOMIC DNA]</scope>
</reference>
<dbReference type="EMBL" id="LCDO01000003">
    <property type="protein sequence ID" value="KKS57113.1"/>
    <property type="molecule type" value="Genomic_DNA"/>
</dbReference>
<comment type="similarity">
    <text evidence="2">In the N-terminal section; belongs to the N-acetylglucosamine-1-phosphate uridyltransferase family.</text>
</comment>
<dbReference type="GO" id="GO:0003977">
    <property type="term" value="F:UDP-N-acetylglucosamine diphosphorylase activity"/>
    <property type="evidence" value="ECO:0007669"/>
    <property type="project" value="UniProtKB-EC"/>
</dbReference>
<evidence type="ECO:0000256" key="3">
    <source>
        <dbReference type="ARBA" id="ARBA00022679"/>
    </source>
</evidence>
<evidence type="ECO:0000313" key="11">
    <source>
        <dbReference type="Proteomes" id="UP000034837"/>
    </source>
</evidence>
<comment type="caution">
    <text evidence="10">The sequence shown here is derived from an EMBL/GenBank/DDBJ whole genome shotgun (WGS) entry which is preliminary data.</text>
</comment>
<name>A0A0G1D526_9BACT</name>
<keyword evidence="5" id="KW-0012">Acyltransferase</keyword>
<dbReference type="Gene3D" id="3.90.550.10">
    <property type="entry name" value="Spore Coat Polysaccharide Biosynthesis Protein SpsA, Chain A"/>
    <property type="match status" value="1"/>
</dbReference>
<dbReference type="Pfam" id="PF12804">
    <property type="entry name" value="NTP_transf_3"/>
    <property type="match status" value="1"/>
</dbReference>
<evidence type="ECO:0000256" key="8">
    <source>
        <dbReference type="ARBA" id="ARBA00049628"/>
    </source>
</evidence>
<feature type="domain" description="MobA-like NTP transferase" evidence="9">
    <location>
        <begin position="12"/>
        <end position="136"/>
    </location>
</feature>
<dbReference type="PANTHER" id="PTHR43584:SF3">
    <property type="entry name" value="BIFUNCTIONAL PROTEIN GLMU"/>
    <property type="match status" value="1"/>
</dbReference>
<sequence>MVEEIFKEVGFVILAAGKGKRMQSDKLKVMHFLKGRPLIDYVVGTVEKLGLPQKPVVVVCNEDPSVQNFLGERADYVVQKERLGTGHAVAAAEEVLRDQAKHIVVLYGDMPFIKTESIEKLLKKHLERGNKLTLMTATVEDFNDWRLNLFDYGRIIRGGEENHIIKIVEKKDAGPEELQIKELNPAVFCFEASWLWEKLRLLKNNNAQEEYYLTDLVGLAFLEGQKLSSVDIDPREAVGINTKEHLETAEKI</sequence>
<protein>
    <submittedName>
        <fullName evidence="10">Bifunctional protein GlmU</fullName>
    </submittedName>
</protein>
<dbReference type="Proteomes" id="UP000034837">
    <property type="component" value="Unassembled WGS sequence"/>
</dbReference>
<dbReference type="InterPro" id="IPR050065">
    <property type="entry name" value="GlmU-like"/>
</dbReference>
<evidence type="ECO:0000256" key="7">
    <source>
        <dbReference type="ARBA" id="ARBA00048493"/>
    </source>
</evidence>
<dbReference type="SUPFAM" id="SSF53448">
    <property type="entry name" value="Nucleotide-diphospho-sugar transferases"/>
    <property type="match status" value="1"/>
</dbReference>
<comment type="catalytic activity">
    <reaction evidence="7">
        <text>N-acetyl-alpha-D-glucosamine 1-phosphate + UTP + H(+) = UDP-N-acetyl-alpha-D-glucosamine + diphosphate</text>
        <dbReference type="Rhea" id="RHEA:13509"/>
        <dbReference type="ChEBI" id="CHEBI:15378"/>
        <dbReference type="ChEBI" id="CHEBI:33019"/>
        <dbReference type="ChEBI" id="CHEBI:46398"/>
        <dbReference type="ChEBI" id="CHEBI:57705"/>
        <dbReference type="ChEBI" id="CHEBI:57776"/>
        <dbReference type="EC" id="2.7.7.23"/>
    </reaction>
</comment>
<dbReference type="PATRIC" id="fig|1619039.3.peg.477"/>
<comment type="function">
    <text evidence="8">Catalyzes the last two sequential reactions in the de novo biosynthetic pathway for UDP-N-acetylglucosamine (UDP-GlcNAc). The C-terminal domain catalyzes the transfer of acetyl group from acetyl coenzyme A to glucosamine-1-phosphate (GlcN-1-P) to produce N-acetylglucosamine-1-phosphate (GlcNAc-1-P), which is converted into UDP-GlcNAc by the transfer of uridine 5-monophosphate (from uridine 5-triphosphate), a reaction catalyzed by the N-terminal domain.</text>
</comment>
<comment type="similarity">
    <text evidence="1">In the C-terminal section; belongs to the transferase hexapeptide repeat family.</text>
</comment>
<dbReference type="PANTHER" id="PTHR43584">
    <property type="entry name" value="NUCLEOTIDYL TRANSFERASE"/>
    <property type="match status" value="1"/>
</dbReference>
<evidence type="ECO:0000256" key="6">
    <source>
        <dbReference type="ARBA" id="ARBA00048247"/>
    </source>
</evidence>
<dbReference type="AlphaFoldDB" id="A0A0G1D526"/>
<dbReference type="InterPro" id="IPR029044">
    <property type="entry name" value="Nucleotide-diphossugar_trans"/>
</dbReference>
<keyword evidence="3" id="KW-0808">Transferase</keyword>
<keyword evidence="4" id="KW-0548">Nucleotidyltransferase</keyword>
<dbReference type="InterPro" id="IPR025877">
    <property type="entry name" value="MobA-like_NTP_Trfase"/>
</dbReference>
<organism evidence="10 11">
    <name type="scientific">Candidatus Magasanikbacteria bacterium GW2011_GWA2_42_32</name>
    <dbReference type="NCBI Taxonomy" id="1619039"/>
    <lineage>
        <taxon>Bacteria</taxon>
        <taxon>Candidatus Magasanikiibacteriota</taxon>
    </lineage>
</organism>
<dbReference type="GO" id="GO:0019134">
    <property type="term" value="F:glucosamine-1-phosphate N-acetyltransferase activity"/>
    <property type="evidence" value="ECO:0007669"/>
    <property type="project" value="UniProtKB-EC"/>
</dbReference>
<dbReference type="CDD" id="cd02540">
    <property type="entry name" value="GT2_GlmU_N_bac"/>
    <property type="match status" value="1"/>
</dbReference>
<accession>A0A0G1D526</accession>
<evidence type="ECO:0000256" key="2">
    <source>
        <dbReference type="ARBA" id="ARBA00007947"/>
    </source>
</evidence>